<dbReference type="InterPro" id="IPR050069">
    <property type="entry name" value="Urease_subunit"/>
</dbReference>
<sequence length="230" mass="24699">MNLTPTEIERLVVFNAAEFARRHRRLGIRLSHPEAVALIADEMLLAARRDIAYTDIQEMAGRLLTTDDVEPGVAEMIPVISVEGNFAEGTKMIVVFDPIGPGALPVEGDVPGEIITADGDLELNAGRARVSVEVVNTGDRDVQVRSHAHFFEVNRALRFDRARAWGMRLDVPSGVGARFEPGVPKTVDLVAIAGDRVVRGEAGLVEGPLDAPGAFEKAIGTARARGYLGA</sequence>
<organism evidence="5 6">
    <name type="scientific">Oharaeibacter diazotrophicus</name>
    <dbReference type="NCBI Taxonomy" id="1920512"/>
    <lineage>
        <taxon>Bacteria</taxon>
        <taxon>Pseudomonadati</taxon>
        <taxon>Pseudomonadota</taxon>
        <taxon>Alphaproteobacteria</taxon>
        <taxon>Hyphomicrobiales</taxon>
        <taxon>Pleomorphomonadaceae</taxon>
        <taxon>Oharaeibacter</taxon>
    </lineage>
</organism>
<keyword evidence="2 4" id="KW-0378">Hydrolase</keyword>
<dbReference type="GO" id="GO:0009039">
    <property type="term" value="F:urease activity"/>
    <property type="evidence" value="ECO:0007669"/>
    <property type="project" value="UniProtKB-UniRule"/>
</dbReference>
<dbReference type="SUPFAM" id="SSF51278">
    <property type="entry name" value="Urease, beta-subunit"/>
    <property type="match status" value="1"/>
</dbReference>
<keyword evidence="4" id="KW-0963">Cytoplasm</keyword>
<comment type="pathway">
    <text evidence="1 4">Nitrogen metabolism; urea degradation; CO(2) and NH(3) from urea (urease route): step 1/1.</text>
</comment>
<comment type="caution">
    <text evidence="5">The sequence shown here is derived from an EMBL/GenBank/DDBJ whole genome shotgun (WGS) entry which is preliminary data.</text>
</comment>
<evidence type="ECO:0000313" key="5">
    <source>
        <dbReference type="EMBL" id="TDP81129.1"/>
    </source>
</evidence>
<dbReference type="SUPFAM" id="SSF54111">
    <property type="entry name" value="Urease, gamma-subunit"/>
    <property type="match status" value="1"/>
</dbReference>
<protein>
    <recommendedName>
        <fullName evidence="4">Urease subunit beta</fullName>
        <ecNumber evidence="4">3.5.1.5</ecNumber>
    </recommendedName>
    <alternativeName>
        <fullName evidence="4">Urea amidohydrolase subunit beta</fullName>
    </alternativeName>
</protein>
<comment type="subunit">
    <text evidence="4">Heterotrimer of UreA (gamma), UreB (beta) and UreC (alpha) subunits. Three heterotrimers associate to form the active enzyme.</text>
</comment>
<dbReference type="EMBL" id="SNXY01000013">
    <property type="protein sequence ID" value="TDP81129.1"/>
    <property type="molecule type" value="Genomic_DNA"/>
</dbReference>
<dbReference type="EC" id="3.5.1.5" evidence="4"/>
<dbReference type="GO" id="GO:0035550">
    <property type="term" value="C:urease complex"/>
    <property type="evidence" value="ECO:0007669"/>
    <property type="project" value="InterPro"/>
</dbReference>
<dbReference type="UniPathway" id="UPA00258">
    <property type="reaction ID" value="UER00370"/>
</dbReference>
<dbReference type="RefSeq" id="WP_126542054.1">
    <property type="nucleotide sequence ID" value="NZ_BSPM01000003.1"/>
</dbReference>
<dbReference type="PANTHER" id="PTHR33569:SF1">
    <property type="entry name" value="UREASE"/>
    <property type="match status" value="1"/>
</dbReference>
<dbReference type="InterPro" id="IPR008223">
    <property type="entry name" value="Urease_gamma-beta_su"/>
</dbReference>
<dbReference type="NCBIfam" id="TIGR00192">
    <property type="entry name" value="urease_beta"/>
    <property type="match status" value="1"/>
</dbReference>
<dbReference type="PANTHER" id="PTHR33569">
    <property type="entry name" value="UREASE"/>
    <property type="match status" value="1"/>
</dbReference>
<dbReference type="GO" id="GO:0043419">
    <property type="term" value="P:urea catabolic process"/>
    <property type="evidence" value="ECO:0007669"/>
    <property type="project" value="UniProtKB-UniRule"/>
</dbReference>
<evidence type="ECO:0000256" key="3">
    <source>
        <dbReference type="ARBA" id="ARBA00047778"/>
    </source>
</evidence>
<dbReference type="CDD" id="cd00407">
    <property type="entry name" value="Urease_beta"/>
    <property type="match status" value="1"/>
</dbReference>
<dbReference type="InterPro" id="IPR002019">
    <property type="entry name" value="Urease_beta-like"/>
</dbReference>
<dbReference type="Gene3D" id="2.10.150.10">
    <property type="entry name" value="Urease, beta subunit"/>
    <property type="match status" value="1"/>
</dbReference>
<dbReference type="HAMAP" id="MF_01954">
    <property type="entry name" value="Urease_beta"/>
    <property type="match status" value="1"/>
</dbReference>
<proteinExistence type="inferred from homology"/>
<evidence type="ECO:0000256" key="2">
    <source>
        <dbReference type="ARBA" id="ARBA00022801"/>
    </source>
</evidence>
<evidence type="ECO:0000256" key="1">
    <source>
        <dbReference type="ARBA" id="ARBA00004897"/>
    </source>
</evidence>
<dbReference type="CDD" id="cd00390">
    <property type="entry name" value="Urease_gamma"/>
    <property type="match status" value="1"/>
</dbReference>
<reference evidence="5 6" key="1">
    <citation type="submission" date="2019-03" db="EMBL/GenBank/DDBJ databases">
        <title>Genomic Encyclopedia of Type Strains, Phase IV (KMG-IV): sequencing the most valuable type-strain genomes for metagenomic binning, comparative biology and taxonomic classification.</title>
        <authorList>
            <person name="Goeker M."/>
        </authorList>
    </citation>
    <scope>NUCLEOTIDE SEQUENCE [LARGE SCALE GENOMIC DNA]</scope>
    <source>
        <strain evidence="5 6">DSM 102969</strain>
    </source>
</reference>
<dbReference type="AlphaFoldDB" id="A0A4R6R5N2"/>
<dbReference type="Pfam" id="PF00547">
    <property type="entry name" value="Urease_gamma"/>
    <property type="match status" value="1"/>
</dbReference>
<gene>
    <name evidence="4" type="primary">ureB</name>
    <name evidence="5" type="ORF">EDD54_4462</name>
</gene>
<dbReference type="PIRSF" id="PIRSF001225">
    <property type="entry name" value="Urease_gammabeta"/>
    <property type="match status" value="1"/>
</dbReference>
<comment type="subcellular location">
    <subcellularLocation>
        <location evidence="4">Cytoplasm</location>
    </subcellularLocation>
</comment>
<evidence type="ECO:0000256" key="4">
    <source>
        <dbReference type="HAMAP-Rule" id="MF_01954"/>
    </source>
</evidence>
<name>A0A4R6R5N2_9HYPH</name>
<dbReference type="NCBIfam" id="NF009682">
    <property type="entry name" value="PRK13203.1"/>
    <property type="match status" value="1"/>
</dbReference>
<dbReference type="GO" id="GO:0016151">
    <property type="term" value="F:nickel cation binding"/>
    <property type="evidence" value="ECO:0007669"/>
    <property type="project" value="InterPro"/>
</dbReference>
<comment type="catalytic activity">
    <reaction evidence="3 4">
        <text>urea + 2 H2O + H(+) = hydrogencarbonate + 2 NH4(+)</text>
        <dbReference type="Rhea" id="RHEA:20557"/>
        <dbReference type="ChEBI" id="CHEBI:15377"/>
        <dbReference type="ChEBI" id="CHEBI:15378"/>
        <dbReference type="ChEBI" id="CHEBI:16199"/>
        <dbReference type="ChEBI" id="CHEBI:17544"/>
        <dbReference type="ChEBI" id="CHEBI:28938"/>
        <dbReference type="EC" id="3.5.1.5"/>
    </reaction>
</comment>
<dbReference type="Proteomes" id="UP000294547">
    <property type="component" value="Unassembled WGS sequence"/>
</dbReference>
<dbReference type="NCBIfam" id="NF009671">
    <property type="entry name" value="PRK13192.1"/>
    <property type="match status" value="1"/>
</dbReference>
<dbReference type="Pfam" id="PF00699">
    <property type="entry name" value="Urease_beta"/>
    <property type="match status" value="1"/>
</dbReference>
<accession>A0A4R6R5N2</accession>
<dbReference type="InterPro" id="IPR002026">
    <property type="entry name" value="Urease_gamma/gamma-beta_su"/>
</dbReference>
<dbReference type="OrthoDB" id="9797217at2"/>
<comment type="similarity">
    <text evidence="4">Belongs to the urease beta subunit family.</text>
</comment>
<dbReference type="Gene3D" id="3.30.280.10">
    <property type="entry name" value="Urease, gamma-like subunit"/>
    <property type="match status" value="1"/>
</dbReference>
<dbReference type="InterPro" id="IPR036461">
    <property type="entry name" value="Urease_betasu_sf"/>
</dbReference>
<dbReference type="InterPro" id="IPR036463">
    <property type="entry name" value="Urease_gamma_sf"/>
</dbReference>
<evidence type="ECO:0000313" key="6">
    <source>
        <dbReference type="Proteomes" id="UP000294547"/>
    </source>
</evidence>
<keyword evidence="6" id="KW-1185">Reference proteome</keyword>